<evidence type="ECO:0000259" key="2">
    <source>
        <dbReference type="Pfam" id="PF01844"/>
    </source>
</evidence>
<evidence type="ECO:0000313" key="3">
    <source>
        <dbReference type="EMBL" id="AYR00966.1"/>
    </source>
</evidence>
<name>A0A3G3M3I0_9CAUD</name>
<dbReference type="Pfam" id="PF01844">
    <property type="entry name" value="HNH"/>
    <property type="match status" value="1"/>
</dbReference>
<keyword evidence="3" id="KW-0378">Hydrolase</keyword>
<dbReference type="Proteomes" id="UP000270301">
    <property type="component" value="Segment"/>
</dbReference>
<dbReference type="GO" id="GO:0004519">
    <property type="term" value="F:endonuclease activity"/>
    <property type="evidence" value="ECO:0007669"/>
    <property type="project" value="UniProtKB-KW"/>
</dbReference>
<dbReference type="GeneID" id="77931873"/>
<dbReference type="EMBL" id="MH910036">
    <property type="protein sequence ID" value="AYR00966.1"/>
    <property type="molecule type" value="Genomic_DNA"/>
</dbReference>
<dbReference type="RefSeq" id="YP_010656001.1">
    <property type="nucleotide sequence ID" value="NC_070833.1"/>
</dbReference>
<dbReference type="CDD" id="cd00085">
    <property type="entry name" value="HNHc"/>
    <property type="match status" value="1"/>
</dbReference>
<accession>A0A3G3M3I0</accession>
<keyword evidence="3" id="KW-0540">Nuclease</keyword>
<evidence type="ECO:0000313" key="4">
    <source>
        <dbReference type="Proteomes" id="UP000270301"/>
    </source>
</evidence>
<dbReference type="KEGG" id="vg:77931873"/>
<protein>
    <submittedName>
        <fullName evidence="3">HNH endonuclease</fullName>
    </submittedName>
</protein>
<evidence type="ECO:0000256" key="1">
    <source>
        <dbReference type="SAM" id="MobiDB-lite"/>
    </source>
</evidence>
<keyword evidence="4" id="KW-1185">Reference proteome</keyword>
<sequence>MDYSAHPSHDDWAPSLDHVIPRSKGGGDDEGNLRTAHRWCNAVRSDNAEHPLFLTAA</sequence>
<feature type="domain" description="HNH" evidence="2">
    <location>
        <begin position="16"/>
        <end position="42"/>
    </location>
</feature>
<dbReference type="GO" id="GO:0008270">
    <property type="term" value="F:zinc ion binding"/>
    <property type="evidence" value="ECO:0007669"/>
    <property type="project" value="InterPro"/>
</dbReference>
<organism evidence="3 4">
    <name type="scientific">Arthrobacter phage Hestia</name>
    <dbReference type="NCBI Taxonomy" id="2419609"/>
    <lineage>
        <taxon>Viruses</taxon>
        <taxon>Duplodnaviria</taxon>
        <taxon>Heunggongvirae</taxon>
        <taxon>Uroviricota</taxon>
        <taxon>Caudoviricetes</taxon>
        <taxon>Hestiavirus</taxon>
        <taxon>Hestiavirus hestia</taxon>
    </lineage>
</organism>
<dbReference type="Gene3D" id="1.10.30.50">
    <property type="match status" value="1"/>
</dbReference>
<gene>
    <name evidence="3" type="primary">91</name>
    <name evidence="3" type="ORF">PBI_HESTIA_91</name>
</gene>
<keyword evidence="3" id="KW-0255">Endonuclease</keyword>
<proteinExistence type="predicted"/>
<dbReference type="InterPro" id="IPR003615">
    <property type="entry name" value="HNH_nuc"/>
</dbReference>
<dbReference type="GO" id="GO:0003676">
    <property type="term" value="F:nucleic acid binding"/>
    <property type="evidence" value="ECO:0007669"/>
    <property type="project" value="InterPro"/>
</dbReference>
<feature type="region of interest" description="Disordered" evidence="1">
    <location>
        <begin position="1"/>
        <end position="32"/>
    </location>
</feature>
<dbReference type="InterPro" id="IPR002711">
    <property type="entry name" value="HNH"/>
</dbReference>
<reference evidence="3 4" key="1">
    <citation type="submission" date="2018-09" db="EMBL/GenBank/DDBJ databases">
        <authorList>
            <person name="Ulbrich M.C."/>
            <person name="Stoner T.H."/>
            <person name="Garlena R.A."/>
            <person name="Russell D.A."/>
            <person name="Pope W.H."/>
            <person name="Jacobs-Sera D."/>
            <person name="Hatfull G.F."/>
        </authorList>
    </citation>
    <scope>NUCLEOTIDE SEQUENCE [LARGE SCALE GENOMIC DNA]</scope>
</reference>